<dbReference type="PANTHER" id="PTHR42940:SF8">
    <property type="entry name" value="VACUOLAR PROTEIN SORTING-ASSOCIATED PROTEIN 11"/>
    <property type="match status" value="1"/>
</dbReference>
<dbReference type="SUPFAM" id="SSF51735">
    <property type="entry name" value="NAD(P)-binding Rossmann-fold domains"/>
    <property type="match status" value="1"/>
</dbReference>
<keyword evidence="5" id="KW-0560">Oxidoreductase</keyword>
<dbReference type="InterPro" id="IPR011032">
    <property type="entry name" value="GroES-like_sf"/>
</dbReference>
<reference evidence="8" key="1">
    <citation type="submission" date="2018-05" db="EMBL/GenBank/DDBJ databases">
        <authorList>
            <person name="Lanie J.A."/>
            <person name="Ng W.-L."/>
            <person name="Kazmierczak K.M."/>
            <person name="Andrzejewski T.M."/>
            <person name="Davidsen T.M."/>
            <person name="Wayne K.J."/>
            <person name="Tettelin H."/>
            <person name="Glass J.I."/>
            <person name="Rusch D."/>
            <person name="Podicherti R."/>
            <person name="Tsui H.-C.T."/>
            <person name="Winkler M.E."/>
        </authorList>
    </citation>
    <scope>NUCLEOTIDE SEQUENCE</scope>
</reference>
<evidence type="ECO:0000256" key="2">
    <source>
        <dbReference type="ARBA" id="ARBA00008072"/>
    </source>
</evidence>
<dbReference type="AlphaFoldDB" id="A0A382JPB9"/>
<evidence type="ECO:0000256" key="3">
    <source>
        <dbReference type="ARBA" id="ARBA00022723"/>
    </source>
</evidence>
<feature type="domain" description="Alcohol dehydrogenase-like N-terminal" evidence="7">
    <location>
        <begin position="3"/>
        <end position="126"/>
    </location>
</feature>
<protein>
    <recommendedName>
        <fullName evidence="9">Enoyl reductase (ER) domain-containing protein</fullName>
    </recommendedName>
</protein>
<evidence type="ECO:0000256" key="4">
    <source>
        <dbReference type="ARBA" id="ARBA00022833"/>
    </source>
</evidence>
<proteinExistence type="inferred from homology"/>
<comment type="cofactor">
    <cofactor evidence="1">
        <name>Zn(2+)</name>
        <dbReference type="ChEBI" id="CHEBI:29105"/>
    </cofactor>
</comment>
<organism evidence="8">
    <name type="scientific">marine metagenome</name>
    <dbReference type="NCBI Taxonomy" id="408172"/>
    <lineage>
        <taxon>unclassified sequences</taxon>
        <taxon>metagenomes</taxon>
        <taxon>ecological metagenomes</taxon>
    </lineage>
</organism>
<evidence type="ECO:0000256" key="5">
    <source>
        <dbReference type="ARBA" id="ARBA00023002"/>
    </source>
</evidence>
<evidence type="ECO:0000256" key="1">
    <source>
        <dbReference type="ARBA" id="ARBA00001947"/>
    </source>
</evidence>
<accession>A0A382JPB9</accession>
<dbReference type="InterPro" id="IPR036291">
    <property type="entry name" value="NAD(P)-bd_dom_sf"/>
</dbReference>
<keyword evidence="4" id="KW-0862">Zinc</keyword>
<sequence>MPGPGEVHVRLDACAICHSDITYMDGDWGGELPAVYGHEAAGIVQGIGEDVKGLRCGAPVLVTLLRSCGDCFYCQKHQESLCETRFSLDESSPIADQQGIPIGHGLRTGAFAEEVVVHATQVIEVPPDLPMDSAALLSCGVITGVGAVKNVAAVPAGASVVTIGMGGVGINCVQGAALSNARLNIALDLSSDKLEVMSRFGATHVINPTAEDAPDIVRRLTGGRGADYVFVAAGSRPAIEQSVQLIRRGGMVVLVGMTAEGVKAEFE</sequence>
<evidence type="ECO:0000259" key="7">
    <source>
        <dbReference type="Pfam" id="PF08240"/>
    </source>
</evidence>
<comment type="similarity">
    <text evidence="2">Belongs to the zinc-containing alcohol dehydrogenase family.</text>
</comment>
<dbReference type="Pfam" id="PF00107">
    <property type="entry name" value="ADH_zinc_N"/>
    <property type="match status" value="1"/>
</dbReference>
<evidence type="ECO:0000259" key="6">
    <source>
        <dbReference type="Pfam" id="PF00107"/>
    </source>
</evidence>
<dbReference type="GO" id="GO:0004022">
    <property type="term" value="F:alcohol dehydrogenase (NAD+) activity"/>
    <property type="evidence" value="ECO:0007669"/>
    <property type="project" value="TreeGrafter"/>
</dbReference>
<evidence type="ECO:0008006" key="9">
    <source>
        <dbReference type="Google" id="ProtNLM"/>
    </source>
</evidence>
<dbReference type="SUPFAM" id="SSF50129">
    <property type="entry name" value="GroES-like"/>
    <property type="match status" value="1"/>
</dbReference>
<dbReference type="PANTHER" id="PTHR42940">
    <property type="entry name" value="ALCOHOL DEHYDROGENASE 1-RELATED"/>
    <property type="match status" value="1"/>
</dbReference>
<dbReference type="EMBL" id="UINC01075459">
    <property type="protein sequence ID" value="SVC13658.1"/>
    <property type="molecule type" value="Genomic_DNA"/>
</dbReference>
<name>A0A382JPB9_9ZZZZ</name>
<dbReference type="InterPro" id="IPR002328">
    <property type="entry name" value="ADH_Zn_CS"/>
</dbReference>
<dbReference type="PROSITE" id="PS00059">
    <property type="entry name" value="ADH_ZINC"/>
    <property type="match status" value="1"/>
</dbReference>
<dbReference type="Gene3D" id="3.40.50.720">
    <property type="entry name" value="NAD(P)-binding Rossmann-like Domain"/>
    <property type="match status" value="1"/>
</dbReference>
<gene>
    <name evidence="8" type="ORF">METZ01_LOCUS266512</name>
</gene>
<feature type="non-terminal residue" evidence="8">
    <location>
        <position position="267"/>
    </location>
</feature>
<keyword evidence="3" id="KW-0479">Metal-binding</keyword>
<dbReference type="GO" id="GO:0008270">
    <property type="term" value="F:zinc ion binding"/>
    <property type="evidence" value="ECO:0007669"/>
    <property type="project" value="InterPro"/>
</dbReference>
<feature type="domain" description="Alcohol dehydrogenase-like C-terminal" evidence="6">
    <location>
        <begin position="167"/>
        <end position="262"/>
    </location>
</feature>
<dbReference type="GO" id="GO:0005737">
    <property type="term" value="C:cytoplasm"/>
    <property type="evidence" value="ECO:0007669"/>
    <property type="project" value="TreeGrafter"/>
</dbReference>
<dbReference type="InterPro" id="IPR013149">
    <property type="entry name" value="ADH-like_C"/>
</dbReference>
<dbReference type="Pfam" id="PF08240">
    <property type="entry name" value="ADH_N"/>
    <property type="match status" value="1"/>
</dbReference>
<dbReference type="InterPro" id="IPR013154">
    <property type="entry name" value="ADH-like_N"/>
</dbReference>
<evidence type="ECO:0000313" key="8">
    <source>
        <dbReference type="EMBL" id="SVC13658.1"/>
    </source>
</evidence>
<dbReference type="Gene3D" id="3.90.180.10">
    <property type="entry name" value="Medium-chain alcohol dehydrogenases, catalytic domain"/>
    <property type="match status" value="1"/>
</dbReference>